<dbReference type="PANTHER" id="PTHR24340:SF37">
    <property type="entry name" value="HOMEOBOX PROTEIN SLOU"/>
    <property type="match status" value="1"/>
</dbReference>
<dbReference type="SMART" id="SM00389">
    <property type="entry name" value="HOX"/>
    <property type="match status" value="1"/>
</dbReference>
<evidence type="ECO:0000256" key="4">
    <source>
        <dbReference type="ARBA" id="ARBA00023155"/>
    </source>
</evidence>
<evidence type="ECO:0000256" key="9">
    <source>
        <dbReference type="SAM" id="MobiDB-lite"/>
    </source>
</evidence>
<evidence type="ECO:0000313" key="10">
    <source>
        <dbReference type="EMBL" id="CAB3978884.1"/>
    </source>
</evidence>
<dbReference type="FunFam" id="1.10.10.60:FF:000315">
    <property type="entry name" value="NK1 homeobox 2"/>
    <property type="match status" value="1"/>
</dbReference>
<sequence length="392" mass="44757">MQSNRSFCIESLIASQDKYSQKFTHDDAELDDEASTDSSDRESPRIIQQTTPFSVNDILNPEKFTRERSSPTGSPTSDAKKVVWHPWMSATRYNRPQKIMHGTEKRKSQDELIPEDDEKDCMSDDSDSSDETKSNSGKKRKRSTDRNGKEGKPRRARTAFTYEQLVALENKFKTTRYLSVCERLNLAMSLSLTETQVKIWFQNRRTKWKKQNPGMDATAPTRPIMAPPTLPHSECMTKLQTRRLCYTETHEQATPNPFTEAHNKTKDGTNTNGNTRVQFQTSEVKAGGIYRQDNSFGIPLDCTSQGYSLDNTSHDNYKFSRTAWHNRRNTMAIGLGSIHHNRTSMELSDLSHFALEAVLAKISKDYIDVVPTPTTSTEHHETLKFIPEAFDL</sequence>
<feature type="region of interest" description="Disordered" evidence="9">
    <location>
        <begin position="19"/>
        <end position="157"/>
    </location>
</feature>
<proteinExistence type="inferred from homology"/>
<keyword evidence="3 7" id="KW-0238">DNA-binding</keyword>
<feature type="compositionally biased region" description="Acidic residues" evidence="9">
    <location>
        <begin position="112"/>
        <end position="129"/>
    </location>
</feature>
<dbReference type="GO" id="GO:0005634">
    <property type="term" value="C:nucleus"/>
    <property type="evidence" value="ECO:0007669"/>
    <property type="project" value="UniProtKB-SubCell"/>
</dbReference>
<dbReference type="Proteomes" id="UP001152795">
    <property type="component" value="Unassembled WGS sequence"/>
</dbReference>
<feature type="compositionally biased region" description="Basic and acidic residues" evidence="9">
    <location>
        <begin position="144"/>
        <end position="153"/>
    </location>
</feature>
<evidence type="ECO:0000256" key="7">
    <source>
        <dbReference type="PROSITE-ProRule" id="PRU00108"/>
    </source>
</evidence>
<dbReference type="InterPro" id="IPR001356">
    <property type="entry name" value="HD"/>
</dbReference>
<organism evidence="10 11">
    <name type="scientific">Paramuricea clavata</name>
    <name type="common">Red gorgonian</name>
    <name type="synonym">Violescent sea-whip</name>
    <dbReference type="NCBI Taxonomy" id="317549"/>
    <lineage>
        <taxon>Eukaryota</taxon>
        <taxon>Metazoa</taxon>
        <taxon>Cnidaria</taxon>
        <taxon>Anthozoa</taxon>
        <taxon>Octocorallia</taxon>
        <taxon>Malacalcyonacea</taxon>
        <taxon>Plexauridae</taxon>
        <taxon>Paramuricea</taxon>
    </lineage>
</organism>
<dbReference type="AlphaFoldDB" id="A0A7D9H9A5"/>
<dbReference type="InterPro" id="IPR020479">
    <property type="entry name" value="HD_metazoa"/>
</dbReference>
<accession>A0A7D9H9A5</accession>
<gene>
    <name evidence="10" type="ORF">PACLA_8A084517</name>
</gene>
<dbReference type="InterPro" id="IPR050394">
    <property type="entry name" value="Homeobox_NK-like"/>
</dbReference>
<dbReference type="Gene3D" id="1.10.10.60">
    <property type="entry name" value="Homeodomain-like"/>
    <property type="match status" value="1"/>
</dbReference>
<evidence type="ECO:0000256" key="6">
    <source>
        <dbReference type="ARBA" id="ARBA00061009"/>
    </source>
</evidence>
<dbReference type="GO" id="GO:0000978">
    <property type="term" value="F:RNA polymerase II cis-regulatory region sequence-specific DNA binding"/>
    <property type="evidence" value="ECO:0007669"/>
    <property type="project" value="TreeGrafter"/>
</dbReference>
<dbReference type="PANTHER" id="PTHR24340">
    <property type="entry name" value="HOMEOBOX PROTEIN NKX"/>
    <property type="match status" value="1"/>
</dbReference>
<dbReference type="GO" id="GO:0000981">
    <property type="term" value="F:DNA-binding transcription factor activity, RNA polymerase II-specific"/>
    <property type="evidence" value="ECO:0007669"/>
    <property type="project" value="InterPro"/>
</dbReference>
<comment type="caution">
    <text evidence="10">The sequence shown here is derived from an EMBL/GenBank/DDBJ whole genome shotgun (WGS) entry which is preliminary data.</text>
</comment>
<dbReference type="Pfam" id="PF00046">
    <property type="entry name" value="Homeodomain"/>
    <property type="match status" value="1"/>
</dbReference>
<dbReference type="CDD" id="cd00086">
    <property type="entry name" value="homeodomain"/>
    <property type="match status" value="1"/>
</dbReference>
<comment type="similarity">
    <text evidence="6">Belongs to the NK-1 homeobox family.</text>
</comment>
<keyword evidence="5 7" id="KW-0539">Nucleus</keyword>
<keyword evidence="11" id="KW-1185">Reference proteome</keyword>
<protein>
    <submittedName>
        <fullName evidence="10">Homeobox slou-like</fullName>
    </submittedName>
</protein>
<evidence type="ECO:0000256" key="1">
    <source>
        <dbReference type="ARBA" id="ARBA00004123"/>
    </source>
</evidence>
<feature type="region of interest" description="Disordered" evidence="9">
    <location>
        <begin position="210"/>
        <end position="232"/>
    </location>
</feature>
<evidence type="ECO:0000256" key="2">
    <source>
        <dbReference type="ARBA" id="ARBA00022473"/>
    </source>
</evidence>
<keyword evidence="4 7" id="KW-0371">Homeobox</keyword>
<dbReference type="InterPro" id="IPR009057">
    <property type="entry name" value="Homeodomain-like_sf"/>
</dbReference>
<dbReference type="PRINTS" id="PR00024">
    <property type="entry name" value="HOMEOBOX"/>
</dbReference>
<feature type="region of interest" description="Disordered" evidence="9">
    <location>
        <begin position="254"/>
        <end position="275"/>
    </location>
</feature>
<dbReference type="PROSITE" id="PS50071">
    <property type="entry name" value="HOMEOBOX_2"/>
    <property type="match status" value="1"/>
</dbReference>
<dbReference type="PROSITE" id="PS00027">
    <property type="entry name" value="HOMEOBOX_1"/>
    <property type="match status" value="1"/>
</dbReference>
<feature type="compositionally biased region" description="Basic and acidic residues" evidence="9">
    <location>
        <begin position="101"/>
        <end position="110"/>
    </location>
</feature>
<evidence type="ECO:0000313" key="11">
    <source>
        <dbReference type="Proteomes" id="UP001152795"/>
    </source>
</evidence>
<reference evidence="10" key="1">
    <citation type="submission" date="2020-04" db="EMBL/GenBank/DDBJ databases">
        <authorList>
            <person name="Alioto T."/>
            <person name="Alioto T."/>
            <person name="Gomez Garrido J."/>
        </authorList>
    </citation>
    <scope>NUCLEOTIDE SEQUENCE</scope>
    <source>
        <strain evidence="10">A484AB</strain>
    </source>
</reference>
<dbReference type="SUPFAM" id="SSF46689">
    <property type="entry name" value="Homeodomain-like"/>
    <property type="match status" value="1"/>
</dbReference>
<evidence type="ECO:0000256" key="3">
    <source>
        <dbReference type="ARBA" id="ARBA00023125"/>
    </source>
</evidence>
<dbReference type="InterPro" id="IPR017970">
    <property type="entry name" value="Homeobox_CS"/>
</dbReference>
<comment type="subcellular location">
    <subcellularLocation>
        <location evidence="1 7 8">Nucleus</location>
    </subcellularLocation>
</comment>
<keyword evidence="2" id="KW-0217">Developmental protein</keyword>
<name>A0A7D9H9A5_PARCT</name>
<evidence type="ECO:0000256" key="8">
    <source>
        <dbReference type="RuleBase" id="RU000682"/>
    </source>
</evidence>
<evidence type="ECO:0000256" key="5">
    <source>
        <dbReference type="ARBA" id="ARBA00023242"/>
    </source>
</evidence>
<dbReference type="OrthoDB" id="6159439at2759"/>
<dbReference type="EMBL" id="CACRXK020000149">
    <property type="protein sequence ID" value="CAB3978884.1"/>
    <property type="molecule type" value="Genomic_DNA"/>
</dbReference>
<feature type="DNA-binding region" description="Homeobox" evidence="7">
    <location>
        <begin position="153"/>
        <end position="212"/>
    </location>
</feature>
<dbReference type="GO" id="GO:0030154">
    <property type="term" value="P:cell differentiation"/>
    <property type="evidence" value="ECO:0007669"/>
    <property type="project" value="TreeGrafter"/>
</dbReference>